<dbReference type="Proteomes" id="UP000518300">
    <property type="component" value="Unassembled WGS sequence"/>
</dbReference>
<gene>
    <name evidence="2" type="ORF">HG543_11500</name>
</gene>
<proteinExistence type="predicted"/>
<name>A0A848LAD3_9BACT</name>
<dbReference type="EMBL" id="JABBJJ010000040">
    <property type="protein sequence ID" value="NMO15474.1"/>
    <property type="molecule type" value="Genomic_DNA"/>
</dbReference>
<protein>
    <submittedName>
        <fullName evidence="2">DUF262 domain-containing protein</fullName>
    </submittedName>
</protein>
<dbReference type="PANTHER" id="PTHR37292:SF2">
    <property type="entry name" value="DUF262 DOMAIN-CONTAINING PROTEIN"/>
    <property type="match status" value="1"/>
</dbReference>
<dbReference type="Pfam" id="PF03235">
    <property type="entry name" value="GmrSD_N"/>
    <property type="match status" value="1"/>
</dbReference>
<evidence type="ECO:0000259" key="1">
    <source>
        <dbReference type="Pfam" id="PF03235"/>
    </source>
</evidence>
<feature type="domain" description="GmrSD restriction endonucleases N-terminal" evidence="1">
    <location>
        <begin position="16"/>
        <end position="226"/>
    </location>
</feature>
<dbReference type="InterPro" id="IPR004919">
    <property type="entry name" value="GmrSD_N"/>
</dbReference>
<organism evidence="2 3">
    <name type="scientific">Pyxidicoccus fallax</name>
    <dbReference type="NCBI Taxonomy" id="394095"/>
    <lineage>
        <taxon>Bacteria</taxon>
        <taxon>Pseudomonadati</taxon>
        <taxon>Myxococcota</taxon>
        <taxon>Myxococcia</taxon>
        <taxon>Myxococcales</taxon>
        <taxon>Cystobacterineae</taxon>
        <taxon>Myxococcaceae</taxon>
        <taxon>Pyxidicoccus</taxon>
    </lineage>
</organism>
<keyword evidence="3" id="KW-1185">Reference proteome</keyword>
<comment type="caution">
    <text evidence="2">The sequence shown here is derived from an EMBL/GenBank/DDBJ whole genome shotgun (WGS) entry which is preliminary data.</text>
</comment>
<sequence>MSESSAPIVKPDSSLIEELFDEISKGTLRIPRFQRRFFWKPEAMRELFDSIQKGYPIGSLLLWSAVEQFDSTDEMGPLSVPQAPTGAVAYVLDGHQRLSTLYGVLRLPQDFPKGPDQKFWQWWVWYDLRNDIFVHLRGESPPPHFFPLRALLRTMDFLQAARILQEQLPKEAASLIEKAERLAQKVKSYKLALIRIQGGNLGQAVEVFSRLNTRGEEMTPDQMVSALTYREGQDGFDLAKRIDEIINGLAEYHFGDMSRVIIFRAIVAAAEEDILRTNWSQLAKNLGSKLPDTVKAAEASMLRAAQFLVENLGVPSSRLLPYALQFVMLSEFFRQGPECNSVQLELLRRWFWSTSYSGWFAGANSTNVRLALEEIRGLGKGDLHSFNAVRLDEAARPFPESFDLRSARVRALILTQLRRKKPLAFNGTALSVTGLLGEYDSRAFQYVFKTSDDPVWSPANRVFLPPIKGKTARAQLLSIPQEVRSQVLDSHAISEEAYAALSCGDSRGFIEARAAHLASLERSFMSTLKITLPQNESGDADIDTGGGD</sequence>
<reference evidence="2 3" key="1">
    <citation type="submission" date="2020-04" db="EMBL/GenBank/DDBJ databases">
        <title>Draft genome of Pyxidicoccus fallax type strain.</title>
        <authorList>
            <person name="Whitworth D.E."/>
        </authorList>
    </citation>
    <scope>NUCLEOTIDE SEQUENCE [LARGE SCALE GENOMIC DNA]</scope>
    <source>
        <strain evidence="2 3">DSM 14698</strain>
    </source>
</reference>
<accession>A0A848LAD3</accession>
<dbReference type="PANTHER" id="PTHR37292">
    <property type="entry name" value="VNG6097C"/>
    <property type="match status" value="1"/>
</dbReference>
<dbReference type="AlphaFoldDB" id="A0A848LAD3"/>
<evidence type="ECO:0000313" key="3">
    <source>
        <dbReference type="Proteomes" id="UP000518300"/>
    </source>
</evidence>
<dbReference type="RefSeq" id="WP_169344765.1">
    <property type="nucleotide sequence ID" value="NZ_JABBJJ010000040.1"/>
</dbReference>
<evidence type="ECO:0000313" key="2">
    <source>
        <dbReference type="EMBL" id="NMO15474.1"/>
    </source>
</evidence>